<dbReference type="EMBL" id="CSWP01000009">
    <property type="protein sequence ID" value="CPV66110.1"/>
    <property type="molecule type" value="Genomic_DNA"/>
</dbReference>
<organism evidence="1 2">
    <name type="scientific">Mycobacteroides abscessus</name>
    <dbReference type="NCBI Taxonomy" id="36809"/>
    <lineage>
        <taxon>Bacteria</taxon>
        <taxon>Bacillati</taxon>
        <taxon>Actinomycetota</taxon>
        <taxon>Actinomycetes</taxon>
        <taxon>Mycobacteriales</taxon>
        <taxon>Mycobacteriaceae</taxon>
        <taxon>Mycobacteroides</taxon>
    </lineage>
</organism>
<dbReference type="InterPro" id="IPR027417">
    <property type="entry name" value="P-loop_NTPase"/>
</dbReference>
<evidence type="ECO:0000313" key="1">
    <source>
        <dbReference type="EMBL" id="CPV66110.1"/>
    </source>
</evidence>
<dbReference type="RefSeq" id="WP_052618981.1">
    <property type="nucleotide sequence ID" value="NZ_CSWP01000009.1"/>
</dbReference>
<gene>
    <name evidence="1" type="ORF">ERS075579_03940</name>
</gene>
<name>A0A0U0ZQV5_9MYCO</name>
<evidence type="ECO:0000313" key="2">
    <source>
        <dbReference type="Proteomes" id="UP000045782"/>
    </source>
</evidence>
<proteinExistence type="predicted"/>
<sequence length="241" mass="26732">MTNLNDDEFINEQIRDNMARRHSLGHLSPEAAKQLWSTPGKRPLLGRSTKELRDEFIRSSLASSPEEREKFIQLIDSMRSRSGRCTTDMTLAGFLAEAIAAGKQVDVLDRGTICGLGLAHYDNLTLHTGVSAHVARVEAIYQLMITRYDALEANQVEPEALKPVVLAIDKYPGFLAEAVPTDPDIENKLHAILRLGRTAKIQFVIALPATARIEDVFPAEALDNFGWGFHHVFATPDTSQN</sequence>
<dbReference type="Proteomes" id="UP000045782">
    <property type="component" value="Unassembled WGS sequence"/>
</dbReference>
<reference evidence="1 2" key="1">
    <citation type="submission" date="2015-03" db="EMBL/GenBank/DDBJ databases">
        <authorList>
            <person name="Murphy D."/>
        </authorList>
    </citation>
    <scope>NUCLEOTIDE SEQUENCE [LARGE SCALE GENOMIC DNA]</scope>
    <source>
        <strain evidence="1 2">PAP088</strain>
    </source>
</reference>
<dbReference type="AlphaFoldDB" id="A0A0U0ZQV5"/>
<accession>A0A0U0ZQV5</accession>
<dbReference type="Gene3D" id="3.40.50.300">
    <property type="entry name" value="P-loop containing nucleotide triphosphate hydrolases"/>
    <property type="match status" value="1"/>
</dbReference>
<protein>
    <submittedName>
        <fullName evidence="1">Uncharacterized protein</fullName>
    </submittedName>
</protein>